<dbReference type="EMBL" id="BJLF01000010">
    <property type="protein sequence ID" value="GEA51396.1"/>
    <property type="molecule type" value="Genomic_DNA"/>
</dbReference>
<evidence type="ECO:0000256" key="13">
    <source>
        <dbReference type="ARBA" id="ARBA00023268"/>
    </source>
</evidence>
<dbReference type="InterPro" id="IPR000631">
    <property type="entry name" value="CARKD"/>
</dbReference>
<evidence type="ECO:0000256" key="17">
    <source>
        <dbReference type="HAMAP-Rule" id="MF_01965"/>
    </source>
</evidence>
<dbReference type="Gene3D" id="3.40.1190.20">
    <property type="match status" value="1"/>
</dbReference>
<reference evidence="22 23" key="1">
    <citation type="submission" date="2019-06" db="EMBL/GenBank/DDBJ databases">
        <title>Whole genome shotgun sequence of Vibrio inusitatus NBRC 102082.</title>
        <authorList>
            <person name="Hosoyama A."/>
            <person name="Uohara A."/>
            <person name="Ohji S."/>
            <person name="Ichikawa N."/>
        </authorList>
    </citation>
    <scope>NUCLEOTIDE SEQUENCE [LARGE SCALE GENOMIC DNA]</scope>
    <source>
        <strain evidence="22 23">NBRC 102082</strain>
    </source>
</reference>
<dbReference type="PANTHER" id="PTHR12592">
    <property type="entry name" value="ATP-DEPENDENT (S)-NAD(P)H-HYDRATE DEHYDRATASE FAMILY MEMBER"/>
    <property type="match status" value="1"/>
</dbReference>
<keyword evidence="13" id="KW-0511">Multifunctional enzyme</keyword>
<keyword evidence="10 17" id="KW-0520">NAD</keyword>
<evidence type="ECO:0000256" key="18">
    <source>
        <dbReference type="HAMAP-Rule" id="MF_01966"/>
    </source>
</evidence>
<feature type="binding site" evidence="18">
    <location>
        <position position="121"/>
    </location>
    <ligand>
        <name>K(+)</name>
        <dbReference type="ChEBI" id="CHEBI:29103"/>
    </ligand>
</feature>
<comment type="function">
    <text evidence="14 19">Bifunctional enzyme that catalyzes the epimerization of the S- and R-forms of NAD(P)HX and the dehydration of the S-form of NAD(P)HX at the expense of ADP, which is converted to AMP. This allows the repair of both epimers of NAD(P)HX, a damaged form of NAD(P)H that is a result of enzymatic or heat-dependent hydration.</text>
</comment>
<evidence type="ECO:0000256" key="11">
    <source>
        <dbReference type="ARBA" id="ARBA00023235"/>
    </source>
</evidence>
<dbReference type="SUPFAM" id="SSF64153">
    <property type="entry name" value="YjeF N-terminal domain-like"/>
    <property type="match status" value="1"/>
</dbReference>
<evidence type="ECO:0000256" key="2">
    <source>
        <dbReference type="ARBA" id="ARBA00000909"/>
    </source>
</evidence>
<feature type="binding site" evidence="17">
    <location>
        <position position="320"/>
    </location>
    <ligand>
        <name>(6S)-NADPHX</name>
        <dbReference type="ChEBI" id="CHEBI:64076"/>
    </ligand>
</feature>
<dbReference type="PIRSF" id="PIRSF017184">
    <property type="entry name" value="Nnr"/>
    <property type="match status" value="1"/>
</dbReference>
<keyword evidence="6 17" id="KW-0547">Nucleotide-binding</keyword>
<evidence type="ECO:0000259" key="21">
    <source>
        <dbReference type="PROSITE" id="PS51385"/>
    </source>
</evidence>
<dbReference type="EC" id="5.1.99.6" evidence="19"/>
<evidence type="ECO:0000256" key="8">
    <source>
        <dbReference type="ARBA" id="ARBA00022857"/>
    </source>
</evidence>
<dbReference type="GO" id="GO:0046872">
    <property type="term" value="F:metal ion binding"/>
    <property type="evidence" value="ECO:0007669"/>
    <property type="project" value="UniProtKB-UniRule"/>
</dbReference>
<comment type="similarity">
    <text evidence="18">Belongs to the NnrE/AIBP family.</text>
</comment>
<dbReference type="NCBIfam" id="TIGR00196">
    <property type="entry name" value="yjeF_cterm"/>
    <property type="match status" value="1"/>
</dbReference>
<evidence type="ECO:0000256" key="14">
    <source>
        <dbReference type="ARBA" id="ARBA00025153"/>
    </source>
</evidence>
<keyword evidence="7 17" id="KW-0067">ATP-binding</keyword>
<dbReference type="HAMAP" id="MF_01966">
    <property type="entry name" value="NADHX_epimerase"/>
    <property type="match status" value="1"/>
</dbReference>
<evidence type="ECO:0000256" key="4">
    <source>
        <dbReference type="ARBA" id="ARBA00009524"/>
    </source>
</evidence>
<dbReference type="PROSITE" id="PS51385">
    <property type="entry name" value="YJEF_N"/>
    <property type="match status" value="1"/>
</dbReference>
<dbReference type="InterPro" id="IPR036652">
    <property type="entry name" value="YjeF_N_dom_sf"/>
</dbReference>
<comment type="function">
    <text evidence="18">Catalyzes the epimerization of the S- and R-forms of NAD(P)HX, a damaged form of NAD(P)H that is a result of enzymatic or heat-dependent hydration. This is a prerequisite for the S-specific NAD(P)H-hydrate dehydratase to allow the repair of both epimers of NAD(P)HX.</text>
</comment>
<feature type="binding site" evidence="17">
    <location>
        <position position="368"/>
    </location>
    <ligand>
        <name>(6S)-NADPHX</name>
        <dbReference type="ChEBI" id="CHEBI:64076"/>
    </ligand>
</feature>
<feature type="binding site" evidence="17">
    <location>
        <position position="434"/>
    </location>
    <ligand>
        <name>(6S)-NADPHX</name>
        <dbReference type="ChEBI" id="CHEBI:64076"/>
    </ligand>
</feature>
<keyword evidence="11 18" id="KW-0413">Isomerase</keyword>
<name>A0A4Y3HW99_9VIBR</name>
<comment type="cofactor">
    <cofactor evidence="17">
        <name>Mg(2+)</name>
        <dbReference type="ChEBI" id="CHEBI:18420"/>
    </cofactor>
</comment>
<comment type="catalytic activity">
    <reaction evidence="15 17 19">
        <text>(6S)-NADHX + ADP = AMP + phosphate + NADH + H(+)</text>
        <dbReference type="Rhea" id="RHEA:32223"/>
        <dbReference type="ChEBI" id="CHEBI:15378"/>
        <dbReference type="ChEBI" id="CHEBI:43474"/>
        <dbReference type="ChEBI" id="CHEBI:57945"/>
        <dbReference type="ChEBI" id="CHEBI:64074"/>
        <dbReference type="ChEBI" id="CHEBI:456215"/>
        <dbReference type="ChEBI" id="CHEBI:456216"/>
        <dbReference type="EC" id="4.2.1.136"/>
    </reaction>
</comment>
<sequence>MYCLYSPQQIKQSEPKAAELAGITLYQLMERAGHAAFERLQSMLPNTGRILVCCGSGNNGGDGFVVARLALEFGYDVDVFQPYYCESNTPDSAQAKHKWLSQGTVISSSIGELEHYDLIVDGLLGTGLEGNVRDNLANLITSLNQSNLPILSLDIPSGLHADTGRILGVAVVATVTVTFIGNKRGLVTGQSRDIVGELYIADLGVEPEFQSLETELAYIFDKEEARARLPERKHTSHKVHCGRTLLVGGHKGTSGAIIMAAQGACRVGAGLISAMTHQDTIIPLLTRQPEVMSISVDNESNNELIEDAMHSATVIALGPGLGTDDWSKNLFNLSIGESKSKVIDADGLNLLAQSASCYDLNRSILTPHPGEAARLLDCSIQEVEQDRYAAIETIQSKYQCVVLLKGAGTLIYDGQTTYVITAGNSGMASGGMGDVLTGVIAGLLSQGLKPIDAACLGAWLHSTAADNIARQSGKIGMLATDLLPEIHSLLNQCSIKSPLPL</sequence>
<comment type="similarity">
    <text evidence="4 19">In the C-terminal section; belongs to the NnrD/CARKD family.</text>
</comment>
<dbReference type="GO" id="GO:0005524">
    <property type="term" value="F:ATP binding"/>
    <property type="evidence" value="ECO:0007669"/>
    <property type="project" value="UniProtKB-UniRule"/>
</dbReference>
<keyword evidence="8 17" id="KW-0521">NADP</keyword>
<evidence type="ECO:0000259" key="20">
    <source>
        <dbReference type="PROSITE" id="PS51383"/>
    </source>
</evidence>
<dbReference type="GO" id="GO:0052856">
    <property type="term" value="F:NAD(P)HX epimerase activity"/>
    <property type="evidence" value="ECO:0007669"/>
    <property type="project" value="UniProtKB-UniRule"/>
</dbReference>
<evidence type="ECO:0000256" key="1">
    <source>
        <dbReference type="ARBA" id="ARBA00000013"/>
    </source>
</evidence>
<feature type="binding site" evidence="17">
    <location>
        <position position="433"/>
    </location>
    <ligand>
        <name>AMP</name>
        <dbReference type="ChEBI" id="CHEBI:456215"/>
    </ligand>
</feature>
<evidence type="ECO:0000256" key="3">
    <source>
        <dbReference type="ARBA" id="ARBA00006001"/>
    </source>
</evidence>
<comment type="catalytic activity">
    <reaction evidence="2 18 19">
        <text>(6R)-NADPHX = (6S)-NADPHX</text>
        <dbReference type="Rhea" id="RHEA:32227"/>
        <dbReference type="ChEBI" id="CHEBI:64076"/>
        <dbReference type="ChEBI" id="CHEBI:64077"/>
        <dbReference type="EC" id="5.1.99.6"/>
    </reaction>
</comment>
<keyword evidence="12 17" id="KW-0456">Lyase</keyword>
<keyword evidence="23" id="KW-1185">Reference proteome</keyword>
<dbReference type="HAMAP" id="MF_01965">
    <property type="entry name" value="NADHX_dehydratase"/>
    <property type="match status" value="1"/>
</dbReference>
<comment type="similarity">
    <text evidence="3 19">In the N-terminal section; belongs to the NnrE/AIBP family.</text>
</comment>
<dbReference type="SUPFAM" id="SSF53613">
    <property type="entry name" value="Ribokinase-like"/>
    <property type="match status" value="1"/>
</dbReference>
<dbReference type="Proteomes" id="UP000318717">
    <property type="component" value="Unassembled WGS sequence"/>
</dbReference>
<evidence type="ECO:0000256" key="12">
    <source>
        <dbReference type="ARBA" id="ARBA00023239"/>
    </source>
</evidence>
<dbReference type="InterPro" id="IPR030677">
    <property type="entry name" value="Nnr"/>
</dbReference>
<dbReference type="Gene3D" id="3.40.50.10260">
    <property type="entry name" value="YjeF N-terminal domain"/>
    <property type="match status" value="1"/>
</dbReference>
<dbReference type="EC" id="4.2.1.136" evidence="19"/>
<comment type="catalytic activity">
    <reaction evidence="16 17 19">
        <text>(6S)-NADPHX + ADP = AMP + phosphate + NADPH + H(+)</text>
        <dbReference type="Rhea" id="RHEA:32235"/>
        <dbReference type="ChEBI" id="CHEBI:15378"/>
        <dbReference type="ChEBI" id="CHEBI:43474"/>
        <dbReference type="ChEBI" id="CHEBI:57783"/>
        <dbReference type="ChEBI" id="CHEBI:64076"/>
        <dbReference type="ChEBI" id="CHEBI:456215"/>
        <dbReference type="ChEBI" id="CHEBI:456216"/>
        <dbReference type="EC" id="4.2.1.136"/>
    </reaction>
</comment>
<dbReference type="InterPro" id="IPR017953">
    <property type="entry name" value="Carbohydrate_kinase_pred_CS"/>
</dbReference>
<dbReference type="NCBIfam" id="TIGR00197">
    <property type="entry name" value="yjeF_nterm"/>
    <property type="match status" value="1"/>
</dbReference>
<feature type="binding site" evidence="18">
    <location>
        <begin position="58"/>
        <end position="62"/>
    </location>
    <ligand>
        <name>(6S)-NADPHX</name>
        <dbReference type="ChEBI" id="CHEBI:64076"/>
    </ligand>
</feature>
<evidence type="ECO:0000256" key="15">
    <source>
        <dbReference type="ARBA" id="ARBA00048238"/>
    </source>
</evidence>
<dbReference type="Pfam" id="PF01256">
    <property type="entry name" value="Carb_kinase"/>
    <property type="match status" value="1"/>
</dbReference>
<evidence type="ECO:0000256" key="10">
    <source>
        <dbReference type="ARBA" id="ARBA00023027"/>
    </source>
</evidence>
<dbReference type="InterPro" id="IPR004443">
    <property type="entry name" value="YjeF_N_dom"/>
</dbReference>
<evidence type="ECO:0000313" key="23">
    <source>
        <dbReference type="Proteomes" id="UP000318717"/>
    </source>
</evidence>
<proteinExistence type="inferred from homology"/>
<evidence type="ECO:0000256" key="16">
    <source>
        <dbReference type="ARBA" id="ARBA00049209"/>
    </source>
</evidence>
<keyword evidence="9 18" id="KW-0630">Potassium</keyword>
<dbReference type="Pfam" id="PF03853">
    <property type="entry name" value="YjeF_N"/>
    <property type="match status" value="1"/>
</dbReference>
<keyword evidence="5 18" id="KW-0479">Metal-binding</keyword>
<dbReference type="OrthoDB" id="9806925at2"/>
<accession>A0A4Y3HW99</accession>
<evidence type="ECO:0000256" key="5">
    <source>
        <dbReference type="ARBA" id="ARBA00022723"/>
    </source>
</evidence>
<comment type="caution">
    <text evidence="18">Lacks conserved residue(s) required for the propagation of feature annotation.</text>
</comment>
<dbReference type="GO" id="GO:0052855">
    <property type="term" value="F:ADP-dependent NAD(P)H-hydrate dehydratase activity"/>
    <property type="evidence" value="ECO:0007669"/>
    <property type="project" value="UniProtKB-UniRule"/>
</dbReference>
<comment type="similarity">
    <text evidence="17">Belongs to the NnrD/CARKD family.</text>
</comment>
<protein>
    <recommendedName>
        <fullName evidence="19">Bifunctional NAD(P)H-hydrate repair enzyme</fullName>
    </recommendedName>
    <alternativeName>
        <fullName evidence="19">Nicotinamide nucleotide repair protein</fullName>
    </alternativeName>
    <domain>
        <recommendedName>
            <fullName evidence="19">ADP-dependent (S)-NAD(P)H-hydrate dehydratase</fullName>
            <ecNumber evidence="19">4.2.1.136</ecNumber>
        </recommendedName>
        <alternativeName>
            <fullName evidence="19">ADP-dependent NAD(P)HX dehydratase</fullName>
        </alternativeName>
    </domain>
    <domain>
        <recommendedName>
            <fullName evidence="19">NAD(P)H-hydrate epimerase</fullName>
            <ecNumber evidence="19">5.1.99.6</ecNumber>
        </recommendedName>
    </domain>
</protein>
<evidence type="ECO:0000256" key="9">
    <source>
        <dbReference type="ARBA" id="ARBA00022958"/>
    </source>
</evidence>
<dbReference type="AlphaFoldDB" id="A0A4Y3HW99"/>
<feature type="binding site" evidence="18">
    <location>
        <begin position="125"/>
        <end position="131"/>
    </location>
    <ligand>
        <name>(6S)-NADPHX</name>
        <dbReference type="ChEBI" id="CHEBI:64076"/>
    </ligand>
</feature>
<evidence type="ECO:0000256" key="7">
    <source>
        <dbReference type="ARBA" id="ARBA00022840"/>
    </source>
</evidence>
<feature type="binding site" evidence="18">
    <location>
        <position position="154"/>
    </location>
    <ligand>
        <name>(6S)-NADPHX</name>
        <dbReference type="ChEBI" id="CHEBI:64076"/>
    </ligand>
</feature>
<dbReference type="PROSITE" id="PS01050">
    <property type="entry name" value="YJEF_C_2"/>
    <property type="match status" value="1"/>
</dbReference>
<comment type="subunit">
    <text evidence="17">Homotetramer.</text>
</comment>
<feature type="binding site" evidence="18">
    <location>
        <position position="157"/>
    </location>
    <ligand>
        <name>K(+)</name>
        <dbReference type="ChEBI" id="CHEBI:29103"/>
    </ligand>
</feature>
<feature type="domain" description="YjeF N-terminal" evidence="21">
    <location>
        <begin position="10"/>
        <end position="211"/>
    </location>
</feature>
<evidence type="ECO:0000256" key="19">
    <source>
        <dbReference type="PIRNR" id="PIRNR017184"/>
    </source>
</evidence>
<dbReference type="PROSITE" id="PS01049">
    <property type="entry name" value="YJEF_C_1"/>
    <property type="match status" value="1"/>
</dbReference>
<feature type="binding site" evidence="17">
    <location>
        <begin position="405"/>
        <end position="409"/>
    </location>
    <ligand>
        <name>AMP</name>
        <dbReference type="ChEBI" id="CHEBI:456215"/>
    </ligand>
</feature>
<comment type="caution">
    <text evidence="22">The sequence shown here is derived from an EMBL/GenBank/DDBJ whole genome shotgun (WGS) entry which is preliminary data.</text>
</comment>
<evidence type="ECO:0000313" key="22">
    <source>
        <dbReference type="EMBL" id="GEA51396.1"/>
    </source>
</evidence>
<feature type="binding site" evidence="17">
    <location>
        <position position="256"/>
    </location>
    <ligand>
        <name>(6S)-NADPHX</name>
        <dbReference type="ChEBI" id="CHEBI:64076"/>
    </ligand>
</feature>
<dbReference type="PANTHER" id="PTHR12592:SF0">
    <property type="entry name" value="ATP-DEPENDENT (S)-NAD(P)H-HYDRATE DEHYDRATASE"/>
    <property type="match status" value="1"/>
</dbReference>
<dbReference type="GO" id="GO:0046496">
    <property type="term" value="P:nicotinamide nucleotide metabolic process"/>
    <property type="evidence" value="ECO:0007669"/>
    <property type="project" value="UniProtKB-UniRule"/>
</dbReference>
<organism evidence="22 23">
    <name type="scientific">Vibrio inusitatus NBRC 102082</name>
    <dbReference type="NCBI Taxonomy" id="1219070"/>
    <lineage>
        <taxon>Bacteria</taxon>
        <taxon>Pseudomonadati</taxon>
        <taxon>Pseudomonadota</taxon>
        <taxon>Gammaproteobacteria</taxon>
        <taxon>Vibrionales</taxon>
        <taxon>Vibrionaceae</taxon>
        <taxon>Vibrio</taxon>
    </lineage>
</organism>
<dbReference type="InterPro" id="IPR029056">
    <property type="entry name" value="Ribokinase-like"/>
</dbReference>
<dbReference type="PROSITE" id="PS51383">
    <property type="entry name" value="YJEF_C_3"/>
    <property type="match status" value="1"/>
</dbReference>
<dbReference type="GO" id="GO:0110051">
    <property type="term" value="P:metabolite repair"/>
    <property type="evidence" value="ECO:0007669"/>
    <property type="project" value="TreeGrafter"/>
</dbReference>
<comment type="cofactor">
    <cofactor evidence="18 19">
        <name>K(+)</name>
        <dbReference type="ChEBI" id="CHEBI:29103"/>
    </cofactor>
    <text evidence="18 19">Binds 1 potassium ion per subunit.</text>
</comment>
<comment type="catalytic activity">
    <reaction evidence="1 18 19">
        <text>(6R)-NADHX = (6S)-NADHX</text>
        <dbReference type="Rhea" id="RHEA:32215"/>
        <dbReference type="ChEBI" id="CHEBI:64074"/>
        <dbReference type="ChEBI" id="CHEBI:64075"/>
        <dbReference type="EC" id="5.1.99.6"/>
    </reaction>
</comment>
<comment type="function">
    <text evidence="17">Catalyzes the dehydration of the S-form of NAD(P)HX at the expense of ADP, which is converted to AMP. Together with NAD(P)HX epimerase, which catalyzes the epimerization of the S- and R-forms, the enzyme allows the repair of both epimers of NAD(P)HX, a damaged form of NAD(P)H that is a result of enzymatic or heat-dependent hydration.</text>
</comment>
<dbReference type="CDD" id="cd01171">
    <property type="entry name" value="YXKO-related"/>
    <property type="match status" value="1"/>
</dbReference>
<evidence type="ECO:0000256" key="6">
    <source>
        <dbReference type="ARBA" id="ARBA00022741"/>
    </source>
</evidence>
<feature type="domain" description="YjeF C-terminal" evidence="20">
    <location>
        <begin position="221"/>
        <end position="493"/>
    </location>
</feature>
<gene>
    <name evidence="22" type="primary">nnr</name>
    <name evidence="17" type="synonym">nnrD</name>
    <name evidence="18" type="synonym">nnrE</name>
    <name evidence="22" type="ORF">VIN01S_22000</name>
</gene>
<feature type="binding site" evidence="18">
    <location>
        <position position="59"/>
    </location>
    <ligand>
        <name>K(+)</name>
        <dbReference type="ChEBI" id="CHEBI:29103"/>
    </ligand>
</feature>
<dbReference type="RefSeq" id="WP_141345719.1">
    <property type="nucleotide sequence ID" value="NZ_BJLF01000010.1"/>
</dbReference>